<dbReference type="EMBL" id="AP025302">
    <property type="protein sequence ID" value="BDD02453.1"/>
    <property type="molecule type" value="Genomic_DNA"/>
</dbReference>
<reference evidence="1 2" key="1">
    <citation type="submission" date="2021-12" db="EMBL/GenBank/DDBJ databases">
        <title>Genome sequencing of bacteria with rrn-lacking chromosome and rrn-plasmid.</title>
        <authorList>
            <person name="Anda M."/>
            <person name="Iwasaki W."/>
        </authorList>
    </citation>
    <scope>NUCLEOTIDE SEQUENCE [LARGE SCALE GENOMIC DNA]</scope>
    <source>
        <strain evidence="1 2">NBRC 101262</strain>
        <plasmid evidence="1 2">pPP10</plasmid>
    </source>
</reference>
<keyword evidence="2" id="KW-1185">Reference proteome</keyword>
<protein>
    <submittedName>
        <fullName evidence="1">Uncharacterized protein</fullName>
    </submittedName>
</protein>
<gene>
    <name evidence="1" type="ORF">PEPS_47330</name>
</gene>
<keyword evidence="1" id="KW-0614">Plasmid</keyword>
<geneLocation type="plasmid" evidence="1 2">
    <name>pPP10</name>
</geneLocation>
<name>A0ABN6LH17_9BACT</name>
<evidence type="ECO:0000313" key="2">
    <source>
        <dbReference type="Proteomes" id="UP001354989"/>
    </source>
</evidence>
<dbReference type="Proteomes" id="UP001354989">
    <property type="component" value="Plasmid pPP10"/>
</dbReference>
<organism evidence="1 2">
    <name type="scientific">Persicobacter psychrovividus</name>
    <dbReference type="NCBI Taxonomy" id="387638"/>
    <lineage>
        <taxon>Bacteria</taxon>
        <taxon>Pseudomonadati</taxon>
        <taxon>Bacteroidota</taxon>
        <taxon>Cytophagia</taxon>
        <taxon>Cytophagales</taxon>
        <taxon>Persicobacteraceae</taxon>
        <taxon>Persicobacter</taxon>
    </lineage>
</organism>
<accession>A0ABN6LH17</accession>
<proteinExistence type="predicted"/>
<sequence length="71" mass="8035">MCSEGSGTVKKKEVRENFPNLFFRLASSLKTLWDSLLDISLGLINFIINYYSDLHGYLLSIKISPGQKNLP</sequence>
<evidence type="ECO:0000313" key="1">
    <source>
        <dbReference type="EMBL" id="BDD02453.1"/>
    </source>
</evidence>